<dbReference type="Proteomes" id="UP000266177">
    <property type="component" value="Unassembled WGS sequence"/>
</dbReference>
<evidence type="ECO:0000313" key="2">
    <source>
        <dbReference type="EMBL" id="RJG15657.1"/>
    </source>
</evidence>
<name>A0A3A3GD66_PANTH</name>
<keyword evidence="1" id="KW-1133">Transmembrane helix</keyword>
<evidence type="ECO:0000256" key="1">
    <source>
        <dbReference type="SAM" id="Phobius"/>
    </source>
</evidence>
<evidence type="ECO:0000313" key="3">
    <source>
        <dbReference type="Proteomes" id="UP000266177"/>
    </source>
</evidence>
<keyword evidence="1" id="KW-0812">Transmembrane</keyword>
<reference evidence="2 3" key="1">
    <citation type="submission" date="2018-09" db="EMBL/GenBank/DDBJ databases">
        <title>Paenibacillus SK2017-BO5.</title>
        <authorList>
            <person name="Piskunova J.V."/>
            <person name="Dubiley S.A."/>
            <person name="Severinov K.V."/>
        </authorList>
    </citation>
    <scope>NUCLEOTIDE SEQUENCE [LARGE SCALE GENOMIC DNA]</scope>
    <source>
        <strain evidence="2 3">BO5</strain>
    </source>
</reference>
<dbReference type="RefSeq" id="WP_119796796.1">
    <property type="nucleotide sequence ID" value="NZ_QYZD01000069.1"/>
</dbReference>
<gene>
    <name evidence="2" type="ORF">DQX05_29510</name>
</gene>
<proteinExistence type="predicted"/>
<feature type="transmembrane region" description="Helical" evidence="1">
    <location>
        <begin position="7"/>
        <end position="24"/>
    </location>
</feature>
<comment type="caution">
    <text evidence="2">The sequence shown here is derived from an EMBL/GenBank/DDBJ whole genome shotgun (WGS) entry which is preliminary data.</text>
</comment>
<organism evidence="2 3">
    <name type="scientific">Paenibacillus thiaminolyticus</name>
    <name type="common">Bacillus thiaminolyticus</name>
    <dbReference type="NCBI Taxonomy" id="49283"/>
    <lineage>
        <taxon>Bacteria</taxon>
        <taxon>Bacillati</taxon>
        <taxon>Bacillota</taxon>
        <taxon>Bacilli</taxon>
        <taxon>Bacillales</taxon>
        <taxon>Paenibacillaceae</taxon>
        <taxon>Paenibacillus</taxon>
    </lineage>
</organism>
<accession>A0A3A3GD66</accession>
<dbReference type="EMBL" id="QYZD01000069">
    <property type="protein sequence ID" value="RJG15657.1"/>
    <property type="molecule type" value="Genomic_DNA"/>
</dbReference>
<protein>
    <submittedName>
        <fullName evidence="2">Uncharacterized protein</fullName>
    </submittedName>
</protein>
<keyword evidence="1" id="KW-0472">Membrane</keyword>
<sequence length="96" mass="11050">MKNITKYLLILGTLIVFSVTALYLTNKFTSTVSYEEVGIVRKTEKSIVIINNIGRETEIFAEMPTIQLIDESKRYMVRYHSSLFSKPQLKSIESVK</sequence>
<dbReference type="AlphaFoldDB" id="A0A3A3GD66"/>